<feature type="chain" id="PRO_5040889500" description="SCP domain-containing protein" evidence="2">
    <location>
        <begin position="23"/>
        <end position="212"/>
    </location>
</feature>
<evidence type="ECO:0000313" key="5">
    <source>
        <dbReference type="Proteomes" id="UP001140217"/>
    </source>
</evidence>
<comment type="caution">
    <text evidence="4">The sequence shown here is derived from an EMBL/GenBank/DDBJ whole genome shotgun (WGS) entry which is preliminary data.</text>
</comment>
<keyword evidence="5" id="KW-1185">Reference proteome</keyword>
<protein>
    <recommendedName>
        <fullName evidence="3">SCP domain-containing protein</fullName>
    </recommendedName>
</protein>
<feature type="region of interest" description="Disordered" evidence="1">
    <location>
        <begin position="48"/>
        <end position="90"/>
    </location>
</feature>
<dbReference type="PANTHER" id="PTHR31157">
    <property type="entry name" value="SCP DOMAIN-CONTAINING PROTEIN"/>
    <property type="match status" value="1"/>
</dbReference>
<evidence type="ECO:0000256" key="2">
    <source>
        <dbReference type="SAM" id="SignalP"/>
    </source>
</evidence>
<evidence type="ECO:0000259" key="3">
    <source>
        <dbReference type="Pfam" id="PF00188"/>
    </source>
</evidence>
<dbReference type="Pfam" id="PF00188">
    <property type="entry name" value="CAP"/>
    <property type="match status" value="1"/>
</dbReference>
<name>A0A9W8HBR3_9FUNG</name>
<dbReference type="OrthoDB" id="568194at2759"/>
<dbReference type="InterPro" id="IPR014044">
    <property type="entry name" value="CAP_dom"/>
</dbReference>
<dbReference type="PANTHER" id="PTHR31157:SF1">
    <property type="entry name" value="SCP DOMAIN-CONTAINING PROTEIN"/>
    <property type="match status" value="1"/>
</dbReference>
<dbReference type="InterPro" id="IPR035940">
    <property type="entry name" value="CAP_sf"/>
</dbReference>
<dbReference type="Gene3D" id="3.40.33.10">
    <property type="entry name" value="CAP"/>
    <property type="match status" value="1"/>
</dbReference>
<feature type="domain" description="SCP" evidence="3">
    <location>
        <begin position="100"/>
        <end position="202"/>
    </location>
</feature>
<feature type="signal peptide" evidence="2">
    <location>
        <begin position="1"/>
        <end position="22"/>
    </location>
</feature>
<dbReference type="CDD" id="cd05379">
    <property type="entry name" value="CAP_bacterial"/>
    <property type="match status" value="1"/>
</dbReference>
<accession>A0A9W8HBR3</accession>
<dbReference type="SUPFAM" id="SSF55797">
    <property type="entry name" value="PR-1-like"/>
    <property type="match status" value="1"/>
</dbReference>
<gene>
    <name evidence="4" type="ORF">H4R18_002467</name>
</gene>
<evidence type="ECO:0000256" key="1">
    <source>
        <dbReference type="SAM" id="MobiDB-lite"/>
    </source>
</evidence>
<dbReference type="AlphaFoldDB" id="A0A9W8HBR3"/>
<sequence length="212" mass="22480">MVKLSAALVLGALLGTIAVAHSAPLAERNIPVKIVKVKVVKTVTVTMDGPAPTDEPDVDPAPPVVQPPVPQKPQPQKPQPQKPQPESGSLPANWQIQILQQVNAVRARAGLAPLSLDAKLNKIAQGQAAYQARVRSMTHDNPQGSLGTRLSLLGAAWRAVAENIAEAIFDVDVVMKAWINSPAHLSNMLGSAYTKIGVGMNSGFWAMDLAKF</sequence>
<reference evidence="4" key="1">
    <citation type="submission" date="2022-07" db="EMBL/GenBank/DDBJ databases">
        <title>Phylogenomic reconstructions and comparative analyses of Kickxellomycotina fungi.</title>
        <authorList>
            <person name="Reynolds N.K."/>
            <person name="Stajich J.E."/>
            <person name="Barry K."/>
            <person name="Grigoriev I.V."/>
            <person name="Crous P."/>
            <person name="Smith M.E."/>
        </authorList>
    </citation>
    <scope>NUCLEOTIDE SEQUENCE</scope>
    <source>
        <strain evidence="4">NBRC 105414</strain>
    </source>
</reference>
<feature type="compositionally biased region" description="Pro residues" evidence="1">
    <location>
        <begin position="59"/>
        <end position="83"/>
    </location>
</feature>
<evidence type="ECO:0000313" key="4">
    <source>
        <dbReference type="EMBL" id="KAJ2782099.1"/>
    </source>
</evidence>
<organism evidence="4 5">
    <name type="scientific">Coemansia javaensis</name>
    <dbReference type="NCBI Taxonomy" id="2761396"/>
    <lineage>
        <taxon>Eukaryota</taxon>
        <taxon>Fungi</taxon>
        <taxon>Fungi incertae sedis</taxon>
        <taxon>Zoopagomycota</taxon>
        <taxon>Kickxellomycotina</taxon>
        <taxon>Kickxellomycetes</taxon>
        <taxon>Kickxellales</taxon>
        <taxon>Kickxellaceae</taxon>
        <taxon>Coemansia</taxon>
    </lineage>
</organism>
<proteinExistence type="predicted"/>
<dbReference type="Proteomes" id="UP001140217">
    <property type="component" value="Unassembled WGS sequence"/>
</dbReference>
<keyword evidence="2" id="KW-0732">Signal</keyword>
<dbReference type="EMBL" id="JANBUL010000082">
    <property type="protein sequence ID" value="KAJ2782099.1"/>
    <property type="molecule type" value="Genomic_DNA"/>
</dbReference>